<evidence type="ECO:0000313" key="12">
    <source>
        <dbReference type="EMBL" id="AOJ05990.1"/>
    </source>
</evidence>
<comment type="subcellular location">
    <subcellularLocation>
        <location evidence="2">Cytoplasm</location>
    </subcellularLocation>
</comment>
<accession>A0A1B4FQP6</accession>
<dbReference type="GO" id="GO:0044781">
    <property type="term" value="P:bacterial-type flagellum organization"/>
    <property type="evidence" value="ECO:0007669"/>
    <property type="project" value="UniProtKB-KW"/>
</dbReference>
<gene>
    <name evidence="12" type="ORF">WS71_00610</name>
</gene>
<feature type="domain" description="Flagellar assembly protein FliH/Type III secretion system HrpE" evidence="11">
    <location>
        <begin position="91"/>
        <end position="209"/>
    </location>
</feature>
<dbReference type="GO" id="GO:0003774">
    <property type="term" value="F:cytoskeletal motor activity"/>
    <property type="evidence" value="ECO:0007669"/>
    <property type="project" value="InterPro"/>
</dbReference>
<evidence type="ECO:0000313" key="13">
    <source>
        <dbReference type="Proteomes" id="UP000067711"/>
    </source>
</evidence>
<dbReference type="AlphaFoldDB" id="A0A1B4FQP6"/>
<dbReference type="NCBIfam" id="NF009925">
    <property type="entry name" value="PRK13386.1"/>
    <property type="match status" value="1"/>
</dbReference>
<dbReference type="GO" id="GO:0071973">
    <property type="term" value="P:bacterial-type flagellum-dependent cell motility"/>
    <property type="evidence" value="ECO:0007669"/>
    <property type="project" value="InterPro"/>
</dbReference>
<dbReference type="PRINTS" id="PR01003">
    <property type="entry name" value="FLGFLIH"/>
</dbReference>
<dbReference type="EMBL" id="CP013388">
    <property type="protein sequence ID" value="AOJ05990.1"/>
    <property type="molecule type" value="Genomic_DNA"/>
</dbReference>
<feature type="region of interest" description="Disordered" evidence="10">
    <location>
        <begin position="221"/>
        <end position="243"/>
    </location>
</feature>
<dbReference type="GO" id="GO:0005829">
    <property type="term" value="C:cytosol"/>
    <property type="evidence" value="ECO:0007669"/>
    <property type="project" value="TreeGrafter"/>
</dbReference>
<keyword evidence="12" id="KW-0969">Cilium</keyword>
<comment type="similarity">
    <text evidence="3">Belongs to the FliH family.</text>
</comment>
<dbReference type="InterPro" id="IPR018035">
    <property type="entry name" value="Flagellar_FliH/T3SS_HrpE"/>
</dbReference>
<dbReference type="Pfam" id="PF02108">
    <property type="entry name" value="FliH"/>
    <property type="match status" value="1"/>
</dbReference>
<evidence type="ECO:0000256" key="9">
    <source>
        <dbReference type="ARBA" id="ARBA00023225"/>
    </source>
</evidence>
<evidence type="ECO:0000256" key="2">
    <source>
        <dbReference type="ARBA" id="ARBA00004496"/>
    </source>
</evidence>
<evidence type="ECO:0000256" key="7">
    <source>
        <dbReference type="ARBA" id="ARBA00022795"/>
    </source>
</evidence>
<dbReference type="GO" id="GO:0009288">
    <property type="term" value="C:bacterial-type flagellum"/>
    <property type="evidence" value="ECO:0007669"/>
    <property type="project" value="InterPro"/>
</dbReference>
<name>A0A1B4FQP6_9BURK</name>
<dbReference type="PANTHER" id="PTHR34982">
    <property type="entry name" value="YOP PROTEINS TRANSLOCATION PROTEIN L"/>
    <property type="match status" value="1"/>
</dbReference>
<sequence length="243" mass="26233">MRTYLPYRFPLLTVALRRAASPPPVSGDADAPLRTGFDDGFRQGMERGYHAGFERGEADGRAQGRDAGRDAGTQEARAAAEVRFAGLAQTIDTMLEGLRRMQDDYQTARRTELVELVAKVAKRVVRCELALQPAQLLSLIDETLGAMPAAVDAPQIYLNPDEHARLVELLPERAQRWTLLADARLEPGECRVRLGDHEADAGCRHRLDACVEQVRAQLLGAPDGGDAAGAAPASEPDAPGSVA</sequence>
<dbReference type="RefSeq" id="WP_066486442.1">
    <property type="nucleotide sequence ID" value="NZ_CP013388.1"/>
</dbReference>
<feature type="region of interest" description="Disordered" evidence="10">
    <location>
        <begin position="53"/>
        <end position="75"/>
    </location>
</feature>
<evidence type="ECO:0000259" key="11">
    <source>
        <dbReference type="Pfam" id="PF02108"/>
    </source>
</evidence>
<dbReference type="Proteomes" id="UP000067711">
    <property type="component" value="Chromosome 2"/>
</dbReference>
<keyword evidence="5" id="KW-0813">Transport</keyword>
<organism evidence="12 13">
    <name type="scientific">Burkholderia mayonis</name>
    <dbReference type="NCBI Taxonomy" id="1385591"/>
    <lineage>
        <taxon>Bacteria</taxon>
        <taxon>Pseudomonadati</taxon>
        <taxon>Pseudomonadota</taxon>
        <taxon>Betaproteobacteria</taxon>
        <taxon>Burkholderiales</taxon>
        <taxon>Burkholderiaceae</taxon>
        <taxon>Burkholderia</taxon>
        <taxon>pseudomallei group</taxon>
    </lineage>
</organism>
<proteinExistence type="inferred from homology"/>
<evidence type="ECO:0000256" key="4">
    <source>
        <dbReference type="ARBA" id="ARBA00016507"/>
    </source>
</evidence>
<keyword evidence="6" id="KW-0963">Cytoplasm</keyword>
<protein>
    <recommendedName>
        <fullName evidence="4">Flagellar assembly protein FliH</fullName>
    </recommendedName>
</protein>
<reference evidence="12 13" key="1">
    <citation type="submission" date="2015-12" db="EMBL/GenBank/DDBJ databases">
        <title>Diversity of Burkholderia near neighbor genomes.</title>
        <authorList>
            <person name="Sahl J."/>
            <person name="Wagner D."/>
            <person name="Keim P."/>
        </authorList>
    </citation>
    <scope>NUCLEOTIDE SEQUENCE [LARGE SCALE GENOMIC DNA]</scope>
    <source>
        <strain evidence="12 13">BDU8</strain>
    </source>
</reference>
<evidence type="ECO:0000256" key="5">
    <source>
        <dbReference type="ARBA" id="ARBA00022448"/>
    </source>
</evidence>
<keyword evidence="8" id="KW-0653">Protein transport</keyword>
<keyword evidence="7" id="KW-1005">Bacterial flagellum biogenesis</keyword>
<keyword evidence="12" id="KW-0966">Cell projection</keyword>
<evidence type="ECO:0000256" key="1">
    <source>
        <dbReference type="ARBA" id="ARBA00003041"/>
    </source>
</evidence>
<evidence type="ECO:0000256" key="10">
    <source>
        <dbReference type="SAM" id="MobiDB-lite"/>
    </source>
</evidence>
<feature type="compositionally biased region" description="Low complexity" evidence="10">
    <location>
        <begin position="228"/>
        <end position="243"/>
    </location>
</feature>
<comment type="function">
    <text evidence="1">Needed for flagellar regrowth and assembly.</text>
</comment>
<dbReference type="PANTHER" id="PTHR34982:SF1">
    <property type="entry name" value="FLAGELLAR ASSEMBLY PROTEIN FLIH"/>
    <property type="match status" value="1"/>
</dbReference>
<dbReference type="GO" id="GO:0015031">
    <property type="term" value="P:protein transport"/>
    <property type="evidence" value="ECO:0007669"/>
    <property type="project" value="UniProtKB-KW"/>
</dbReference>
<keyword evidence="9" id="KW-1006">Bacterial flagellum protein export</keyword>
<evidence type="ECO:0000256" key="3">
    <source>
        <dbReference type="ARBA" id="ARBA00006602"/>
    </source>
</evidence>
<keyword evidence="12" id="KW-0282">Flagellum</keyword>
<dbReference type="InterPro" id="IPR000563">
    <property type="entry name" value="Flag_FliH"/>
</dbReference>
<evidence type="ECO:0000256" key="8">
    <source>
        <dbReference type="ARBA" id="ARBA00022927"/>
    </source>
</evidence>
<feature type="compositionally biased region" description="Basic and acidic residues" evidence="10">
    <location>
        <begin position="53"/>
        <end position="69"/>
    </location>
</feature>
<dbReference type="InterPro" id="IPR051472">
    <property type="entry name" value="T3SS_Stator/FliH"/>
</dbReference>
<evidence type="ECO:0000256" key="6">
    <source>
        <dbReference type="ARBA" id="ARBA00022490"/>
    </source>
</evidence>